<dbReference type="InterPro" id="IPR037291">
    <property type="entry name" value="DUF4139"/>
</dbReference>
<dbReference type="Proteomes" id="UP000510821">
    <property type="component" value="Chromosome"/>
</dbReference>
<dbReference type="EMBL" id="CP058998">
    <property type="protein sequence ID" value="QLJ52481.1"/>
    <property type="molecule type" value="Genomic_DNA"/>
</dbReference>
<sequence>MGGKILNVACVLLMLLSVSFAERLNVSVQVPVTDVTVYSNGIAFVKRDRSLDLTAGELSLLIKNFTSSAVVESVSVSDDKGSVREIARYSNVRTKNETKYLTFEEILNESIGSNVTALTKNGLKGGVLSWFGSDRLGITAGNKFTVLKFEDIEEFEAPISKYKKDVEVNETEKGLRIDELSTAGSHKISVSYLNPGVSWSANYKYYMTSDTDTGEGTLQAWAGISNNAGEDWKDVKLRVAVGYPHMLSYGSLVDYTRKQITNAGGMAYASEAAPAIISDFVSAFVGEYYIYTLSEPATINDGETRNLPLFDGAVKFKREYIWDTAWERPHKVYKLNNSLDQSWAAGTARIYLNGEFIGEDSIKYTPKLKEAEVTVADVPEIVVKKLVNSTSGQEYQHARTTTYKVSLNVENRKDERVELRVRDWMNSGDVVTLLTSNPTAERKEQNKLEWKITLNKGESRTIEYTYTVTNYYYY</sequence>
<gene>
    <name evidence="2" type="ORF">Sv326_0306</name>
</gene>
<feature type="domain" description="DUF4139" evidence="1">
    <location>
        <begin position="188"/>
        <end position="469"/>
    </location>
</feature>
<accession>A0A7D6BSP3</accession>
<dbReference type="Pfam" id="PF13598">
    <property type="entry name" value="DUF4139"/>
    <property type="match status" value="1"/>
</dbReference>
<reference evidence="3" key="1">
    <citation type="submission" date="2020-07" db="EMBL/GenBank/DDBJ databases">
        <title>Metabolic diversity and evolutionary history of the archaeal phylum ###Micrarchaeota### uncovered from a freshwater lake metagenome.</title>
        <authorList>
            <person name="Kadnikov V.V."/>
            <person name="Savvichev A.S."/>
            <person name="Mardanov A.V."/>
            <person name="Beletsky A.V."/>
            <person name="Chupakov A.V."/>
            <person name="Kokryatskaya N.M."/>
            <person name="Pimenov N.V."/>
            <person name="Ravin N.V."/>
        </authorList>
    </citation>
    <scope>NUCLEOTIDE SEQUENCE [LARGE SCALE GENOMIC DNA]</scope>
</reference>
<dbReference type="PANTHER" id="PTHR38075:SF1">
    <property type="entry name" value="DUF4139 DOMAIN-CONTAINING PROTEIN"/>
    <property type="match status" value="1"/>
</dbReference>
<proteinExistence type="predicted"/>
<dbReference type="KEGG" id="flt:Sv326_0306"/>
<evidence type="ECO:0000313" key="2">
    <source>
        <dbReference type="EMBL" id="QLJ52481.1"/>
    </source>
</evidence>
<dbReference type="PANTHER" id="PTHR38075">
    <property type="entry name" value="DUF4139 DOMAIN-CONTAINING PROTEIN"/>
    <property type="match status" value="1"/>
</dbReference>
<evidence type="ECO:0000259" key="1">
    <source>
        <dbReference type="Pfam" id="PF13598"/>
    </source>
</evidence>
<protein>
    <recommendedName>
        <fullName evidence="1">DUF4139 domain-containing protein</fullName>
    </recommendedName>
</protein>
<name>A0A7D6BSP3_FERL1</name>
<evidence type="ECO:0000313" key="3">
    <source>
        <dbReference type="Proteomes" id="UP000510821"/>
    </source>
</evidence>
<dbReference type="AlphaFoldDB" id="A0A7D6BSP3"/>
<organism evidence="2 3">
    <name type="scientific">Fermentimicrarchaeum limneticum</name>
    <dbReference type="NCBI Taxonomy" id="2795018"/>
    <lineage>
        <taxon>Archaea</taxon>
        <taxon>Candidatus Micrarchaeota</taxon>
        <taxon>Candidatus Fermentimicrarchaeales</taxon>
        <taxon>Candidatus Fermentimicrarchaeaceae</taxon>
        <taxon>Candidatus Fermentimicrarchaeum</taxon>
    </lineage>
</organism>